<dbReference type="Gene3D" id="3.40.50.300">
    <property type="entry name" value="P-loop containing nucleotide triphosphate hydrolases"/>
    <property type="match status" value="1"/>
</dbReference>
<evidence type="ECO:0000313" key="4">
    <source>
        <dbReference type="EMBL" id="MBB3232868.1"/>
    </source>
</evidence>
<dbReference type="PROSITE" id="PS51755">
    <property type="entry name" value="OMPR_PHOB"/>
    <property type="match status" value="1"/>
</dbReference>
<comment type="caution">
    <text evidence="4">The sequence shown here is derived from an EMBL/GenBank/DDBJ whole genome shotgun (WGS) entry which is preliminary data.</text>
</comment>
<dbReference type="InterPro" id="IPR027417">
    <property type="entry name" value="P-loop_NTPase"/>
</dbReference>
<dbReference type="AlphaFoldDB" id="A0A7W5EWU7"/>
<name>A0A7W5EWU7_9GAMM</name>
<accession>A0A7W5EWU7</accession>
<evidence type="ECO:0000313" key="5">
    <source>
        <dbReference type="Proteomes" id="UP000518892"/>
    </source>
</evidence>
<organism evidence="4 5">
    <name type="scientific">Halomonas stenophila</name>
    <dbReference type="NCBI Taxonomy" id="795312"/>
    <lineage>
        <taxon>Bacteria</taxon>
        <taxon>Pseudomonadati</taxon>
        <taxon>Pseudomonadota</taxon>
        <taxon>Gammaproteobacteria</taxon>
        <taxon>Oceanospirillales</taxon>
        <taxon>Halomonadaceae</taxon>
        <taxon>Halomonas</taxon>
    </lineage>
</organism>
<dbReference type="InterPro" id="IPR041664">
    <property type="entry name" value="AAA_16"/>
</dbReference>
<dbReference type="SUPFAM" id="SSF52540">
    <property type="entry name" value="P-loop containing nucleoside triphosphate hydrolases"/>
    <property type="match status" value="1"/>
</dbReference>
<dbReference type="Gene3D" id="1.10.10.10">
    <property type="entry name" value="Winged helix-like DNA-binding domain superfamily/Winged helix DNA-binding domain"/>
    <property type="match status" value="1"/>
</dbReference>
<dbReference type="InterPro" id="IPR016032">
    <property type="entry name" value="Sig_transdc_resp-reg_C-effctor"/>
</dbReference>
<evidence type="ECO:0000256" key="2">
    <source>
        <dbReference type="PROSITE-ProRule" id="PRU01091"/>
    </source>
</evidence>
<evidence type="ECO:0000259" key="3">
    <source>
        <dbReference type="PROSITE" id="PS51755"/>
    </source>
</evidence>
<dbReference type="Pfam" id="PF13191">
    <property type="entry name" value="AAA_16"/>
    <property type="match status" value="1"/>
</dbReference>
<dbReference type="InterPro" id="IPR001867">
    <property type="entry name" value="OmpR/PhoB-type_DNA-bd"/>
</dbReference>
<dbReference type="CDD" id="cd00383">
    <property type="entry name" value="trans_reg_C"/>
    <property type="match status" value="1"/>
</dbReference>
<feature type="DNA-binding region" description="OmpR/PhoB-type" evidence="2">
    <location>
        <begin position="549"/>
        <end position="647"/>
    </location>
</feature>
<dbReference type="Proteomes" id="UP000518892">
    <property type="component" value="Unassembled WGS sequence"/>
</dbReference>
<sequence>MASLERSSPGPTGTLAGRAVELGQLATLLDETGPTVMWVHGVAGIGKSALLSHFVHDAERAGARCLFLDGWEVEPTPEGFLAALGEAAQIRLDAPQQLAELMEGRAHPPLVIAVDAVEALRLLDTWLRSSLVPQLPDGVRLLLSGRHRPATGWLGGPSGRELRVLPLGPLGMPEAVRLLESRGFPGTQATALARRLHGTPLAIQLAAATLPARPDFRLPDASLQHIMDELSDLYLADITDPLQRRLLEGASVVRRVTEPLLQAMFPEASPADAYTRLRTLDLVEALPDGLGLHEVVREALERRLLARDPQRHGRYRRCAWQALVAQTTGSGRSELWRYTADLLYLVENPVVREAFFPSSRPELVAEPAHPDDATALRDILHRHEGPEGARALWRWWQAMPEAFFVVRDADGQCQGFCCRFDPQQAPPDCLAEDPVTAAWCQALKASPLPEGQRALFVRRWLGHDDGERPGEVQAACWLALKRDYMEMRPALRRVYLVLADLAPYAAVAERLGFQPLPHHGVTLEGREHSTAVLDFGPRSVDGWLARLAAAELGLQGDAVWLDRQAHELIHHDRRLALTPLEFGVLACLTDHEGEAVSRERLLKEVWGSDYTGWSNKVDAVVVGLRRKLGEEAGCLETVTGVGYRYRRAGNGQAERA</sequence>
<dbReference type="SMART" id="SM00862">
    <property type="entry name" value="Trans_reg_C"/>
    <property type="match status" value="1"/>
</dbReference>
<dbReference type="SUPFAM" id="SSF46894">
    <property type="entry name" value="C-terminal effector domain of the bipartite response regulators"/>
    <property type="match status" value="1"/>
</dbReference>
<keyword evidence="1 2" id="KW-0238">DNA-binding</keyword>
<dbReference type="InterPro" id="IPR036388">
    <property type="entry name" value="WH-like_DNA-bd_sf"/>
</dbReference>
<dbReference type="EMBL" id="JACHXR010000016">
    <property type="protein sequence ID" value="MBB3232868.1"/>
    <property type="molecule type" value="Genomic_DNA"/>
</dbReference>
<dbReference type="GO" id="GO:0003677">
    <property type="term" value="F:DNA binding"/>
    <property type="evidence" value="ECO:0007669"/>
    <property type="project" value="UniProtKB-UniRule"/>
</dbReference>
<dbReference type="Pfam" id="PF00486">
    <property type="entry name" value="Trans_reg_C"/>
    <property type="match status" value="1"/>
</dbReference>
<dbReference type="RefSeq" id="WP_183385291.1">
    <property type="nucleotide sequence ID" value="NZ_JACHXR010000016.1"/>
</dbReference>
<dbReference type="GO" id="GO:0006355">
    <property type="term" value="P:regulation of DNA-templated transcription"/>
    <property type="evidence" value="ECO:0007669"/>
    <property type="project" value="InterPro"/>
</dbReference>
<keyword evidence="5" id="KW-1185">Reference proteome</keyword>
<feature type="domain" description="OmpR/PhoB-type" evidence="3">
    <location>
        <begin position="549"/>
        <end position="647"/>
    </location>
</feature>
<protein>
    <recommendedName>
        <fullName evidence="3">OmpR/PhoB-type domain-containing protein</fullName>
    </recommendedName>
</protein>
<evidence type="ECO:0000256" key="1">
    <source>
        <dbReference type="ARBA" id="ARBA00023125"/>
    </source>
</evidence>
<reference evidence="4 5" key="1">
    <citation type="submission" date="2020-08" db="EMBL/GenBank/DDBJ databases">
        <title>Genomic Encyclopedia of Type Strains, Phase III (KMG-III): the genomes of soil and plant-associated and newly described type strains.</title>
        <authorList>
            <person name="Whitman W."/>
        </authorList>
    </citation>
    <scope>NUCLEOTIDE SEQUENCE [LARGE SCALE GENOMIC DNA]</scope>
    <source>
        <strain evidence="4 5">CECT 7744</strain>
    </source>
</reference>
<proteinExistence type="predicted"/>
<gene>
    <name evidence="4" type="ORF">FHR97_003746</name>
</gene>
<dbReference type="GO" id="GO:0000160">
    <property type="term" value="P:phosphorelay signal transduction system"/>
    <property type="evidence" value="ECO:0007669"/>
    <property type="project" value="InterPro"/>
</dbReference>